<organism evidence="2 3">
    <name type="scientific">Nepenthes gracilis</name>
    <name type="common">Slender pitcher plant</name>
    <dbReference type="NCBI Taxonomy" id="150966"/>
    <lineage>
        <taxon>Eukaryota</taxon>
        <taxon>Viridiplantae</taxon>
        <taxon>Streptophyta</taxon>
        <taxon>Embryophyta</taxon>
        <taxon>Tracheophyta</taxon>
        <taxon>Spermatophyta</taxon>
        <taxon>Magnoliopsida</taxon>
        <taxon>eudicotyledons</taxon>
        <taxon>Gunneridae</taxon>
        <taxon>Pentapetalae</taxon>
        <taxon>Caryophyllales</taxon>
        <taxon>Nepenthaceae</taxon>
        <taxon>Nepenthes</taxon>
    </lineage>
</organism>
<evidence type="ECO:0000313" key="3">
    <source>
        <dbReference type="Proteomes" id="UP001279734"/>
    </source>
</evidence>
<evidence type="ECO:0000256" key="1">
    <source>
        <dbReference type="SAM" id="MobiDB-lite"/>
    </source>
</evidence>
<proteinExistence type="predicted"/>
<dbReference type="AlphaFoldDB" id="A0AAD3RVZ1"/>
<dbReference type="EMBL" id="BSYO01000001">
    <property type="protein sequence ID" value="GMG98218.1"/>
    <property type="molecule type" value="Genomic_DNA"/>
</dbReference>
<name>A0AAD3RVZ1_NEPGR</name>
<accession>A0AAD3RVZ1</accession>
<comment type="caution">
    <text evidence="2">The sequence shown here is derived from an EMBL/GenBank/DDBJ whole genome shotgun (WGS) entry which is preliminary data.</text>
</comment>
<evidence type="ECO:0000313" key="2">
    <source>
        <dbReference type="EMBL" id="GMG98218.1"/>
    </source>
</evidence>
<protein>
    <submittedName>
        <fullName evidence="2">Uncharacterized protein</fullName>
    </submittedName>
</protein>
<sequence>MFLRKLILSPQAAFAYSLPSTRSSVHLLNAGLCPFAESGFPVSMRRRIDVPTEIDSVTAGGVCLLSSFYSEFRSPIKCRTVPVRRIRSREREERKMVWGDSHPGTPSDENALIPDETE</sequence>
<reference evidence="2" key="1">
    <citation type="submission" date="2023-05" db="EMBL/GenBank/DDBJ databases">
        <title>Nepenthes gracilis genome sequencing.</title>
        <authorList>
            <person name="Fukushima K."/>
        </authorList>
    </citation>
    <scope>NUCLEOTIDE SEQUENCE</scope>
    <source>
        <strain evidence="2">SING2019-196</strain>
    </source>
</reference>
<dbReference type="Proteomes" id="UP001279734">
    <property type="component" value="Unassembled WGS sequence"/>
</dbReference>
<feature type="region of interest" description="Disordered" evidence="1">
    <location>
        <begin position="92"/>
        <end position="118"/>
    </location>
</feature>
<keyword evidence="3" id="KW-1185">Reference proteome</keyword>
<gene>
    <name evidence="2" type="ORF">Nepgr_000058</name>
</gene>